<dbReference type="OrthoDB" id="10475289at2759"/>
<organism evidence="2 3">
    <name type="scientific">Aphis craccivora</name>
    <name type="common">Cowpea aphid</name>
    <dbReference type="NCBI Taxonomy" id="307492"/>
    <lineage>
        <taxon>Eukaryota</taxon>
        <taxon>Metazoa</taxon>
        <taxon>Ecdysozoa</taxon>
        <taxon>Arthropoda</taxon>
        <taxon>Hexapoda</taxon>
        <taxon>Insecta</taxon>
        <taxon>Pterygota</taxon>
        <taxon>Neoptera</taxon>
        <taxon>Paraneoptera</taxon>
        <taxon>Hemiptera</taxon>
        <taxon>Sternorrhyncha</taxon>
        <taxon>Aphidomorpha</taxon>
        <taxon>Aphidoidea</taxon>
        <taxon>Aphididae</taxon>
        <taxon>Aphidini</taxon>
        <taxon>Aphis</taxon>
        <taxon>Aphis</taxon>
    </lineage>
</organism>
<gene>
    <name evidence="2" type="ORF">FWK35_00022531</name>
</gene>
<reference evidence="2 3" key="1">
    <citation type="submission" date="2019-08" db="EMBL/GenBank/DDBJ databases">
        <title>Whole genome of Aphis craccivora.</title>
        <authorList>
            <person name="Voronova N.V."/>
            <person name="Shulinski R.S."/>
            <person name="Bandarenka Y.V."/>
            <person name="Zhorov D.G."/>
            <person name="Warner D."/>
        </authorList>
    </citation>
    <scope>NUCLEOTIDE SEQUENCE [LARGE SCALE GENOMIC DNA]</scope>
    <source>
        <strain evidence="2">180601</strain>
        <tissue evidence="2">Whole Body</tissue>
    </source>
</reference>
<keyword evidence="1" id="KW-1133">Transmembrane helix</keyword>
<dbReference type="AlphaFoldDB" id="A0A6G0Z6Z8"/>
<keyword evidence="1" id="KW-0812">Transmembrane</keyword>
<dbReference type="EMBL" id="VUJU01001165">
    <property type="protein sequence ID" value="KAF0766549.1"/>
    <property type="molecule type" value="Genomic_DNA"/>
</dbReference>
<keyword evidence="1" id="KW-0472">Membrane</keyword>
<sequence length="99" mass="11436">MRMKINVLCAARRFVVKNRTHLILAIASTVFGYLVARYFDYPAVKTYSGTDLAKSTTTQQPIEFWHGIQTKIDEIAVDIHELQAYMVQQKFRLLNTAKK</sequence>
<name>A0A6G0Z6Z8_APHCR</name>
<evidence type="ECO:0000256" key="1">
    <source>
        <dbReference type="SAM" id="Phobius"/>
    </source>
</evidence>
<feature type="transmembrane region" description="Helical" evidence="1">
    <location>
        <begin position="21"/>
        <end position="39"/>
    </location>
</feature>
<protein>
    <submittedName>
        <fullName evidence="2">Uncharacterized protein</fullName>
    </submittedName>
</protein>
<accession>A0A6G0Z6Z8</accession>
<keyword evidence="3" id="KW-1185">Reference proteome</keyword>
<comment type="caution">
    <text evidence="2">The sequence shown here is derived from an EMBL/GenBank/DDBJ whole genome shotgun (WGS) entry which is preliminary data.</text>
</comment>
<dbReference type="Proteomes" id="UP000478052">
    <property type="component" value="Unassembled WGS sequence"/>
</dbReference>
<evidence type="ECO:0000313" key="3">
    <source>
        <dbReference type="Proteomes" id="UP000478052"/>
    </source>
</evidence>
<evidence type="ECO:0000313" key="2">
    <source>
        <dbReference type="EMBL" id="KAF0766549.1"/>
    </source>
</evidence>
<proteinExistence type="predicted"/>